<dbReference type="InterPro" id="IPR007693">
    <property type="entry name" value="DNA_helicase_DnaB-like_N"/>
</dbReference>
<evidence type="ECO:0000259" key="4">
    <source>
        <dbReference type="Pfam" id="PF00772"/>
    </source>
</evidence>
<dbReference type="InterPro" id="IPR027417">
    <property type="entry name" value="P-loop_NTPase"/>
</dbReference>
<dbReference type="PANTHER" id="PTHR30153">
    <property type="entry name" value="REPLICATIVE DNA HELICASE DNAB"/>
    <property type="match status" value="1"/>
</dbReference>
<evidence type="ECO:0000256" key="2">
    <source>
        <dbReference type="ARBA" id="ARBA00022705"/>
    </source>
</evidence>
<dbReference type="Pfam" id="PF00772">
    <property type="entry name" value="DnaB"/>
    <property type="match status" value="1"/>
</dbReference>
<feature type="domain" description="DNA helicase DnaB-like N-terminal" evidence="4">
    <location>
        <begin position="14"/>
        <end position="103"/>
    </location>
</feature>
<dbReference type="SUPFAM" id="SSF48024">
    <property type="entry name" value="N-terminal domain of DnaB helicase"/>
    <property type="match status" value="1"/>
</dbReference>
<dbReference type="InterPro" id="IPR016136">
    <property type="entry name" value="DNA_helicase_N/primase_C"/>
</dbReference>
<evidence type="ECO:0000256" key="3">
    <source>
        <dbReference type="ARBA" id="ARBA00023125"/>
    </source>
</evidence>
<dbReference type="InterPro" id="IPR036185">
    <property type="entry name" value="DNA_heli_DnaB-like_N_sf"/>
</dbReference>
<dbReference type="PANTHER" id="PTHR30153:SF2">
    <property type="entry name" value="REPLICATIVE DNA HELICASE"/>
    <property type="match status" value="1"/>
</dbReference>
<dbReference type="Gene3D" id="1.10.860.10">
    <property type="entry name" value="DNAb Helicase, Chain A"/>
    <property type="match status" value="1"/>
</dbReference>
<protein>
    <submittedName>
        <fullName evidence="5">DnaB-like helicase N-terminal domain-containing protein</fullName>
    </submittedName>
</protein>
<feature type="non-terminal residue" evidence="5">
    <location>
        <position position="209"/>
    </location>
</feature>
<dbReference type="Gene3D" id="3.40.50.300">
    <property type="entry name" value="P-loop containing nucleotide triphosphate hydrolases"/>
    <property type="match status" value="1"/>
</dbReference>
<keyword evidence="1" id="KW-0639">Primosome</keyword>
<dbReference type="EMBL" id="JBHSGN010000204">
    <property type="protein sequence ID" value="MFC4677175.1"/>
    <property type="molecule type" value="Genomic_DNA"/>
</dbReference>
<sequence>MKKQVHTDTPAYMPPHDPELEKIVLGTVISNRHGYDEVRDILHEDCFYDDFHRRVFRIFREIEAKGAEPDIAGIASLYKAGTGEIKLVELAGMGELTEVTQVYSHTLRLSDLDTRRKLVQLADRVRLEAYTDSTDIADITAYCGQVLKNLYSMPQNPVTTIQDAIKGVYSIIEANKTNKCLSGSPTGFRELDSRTGGLQKSDLVIIAGE</sequence>
<accession>A0ABV9L3V2</accession>
<dbReference type="Proteomes" id="UP001596023">
    <property type="component" value="Unassembled WGS sequence"/>
</dbReference>
<reference evidence="6" key="1">
    <citation type="journal article" date="2019" name="Int. J. Syst. Evol. Microbiol.">
        <title>The Global Catalogue of Microorganisms (GCM) 10K type strain sequencing project: providing services to taxonomists for standard genome sequencing and annotation.</title>
        <authorList>
            <consortium name="The Broad Institute Genomics Platform"/>
            <consortium name="The Broad Institute Genome Sequencing Center for Infectious Disease"/>
            <person name="Wu L."/>
            <person name="Ma J."/>
        </authorList>
    </citation>
    <scope>NUCLEOTIDE SEQUENCE [LARGE SCALE GENOMIC DNA]</scope>
    <source>
        <strain evidence="6">CCUG 66188</strain>
    </source>
</reference>
<evidence type="ECO:0000313" key="6">
    <source>
        <dbReference type="Proteomes" id="UP001596023"/>
    </source>
</evidence>
<dbReference type="RefSeq" id="WP_380002095.1">
    <property type="nucleotide sequence ID" value="NZ_JBHSGN010000204.1"/>
</dbReference>
<proteinExistence type="predicted"/>
<evidence type="ECO:0000313" key="5">
    <source>
        <dbReference type="EMBL" id="MFC4677175.1"/>
    </source>
</evidence>
<evidence type="ECO:0000256" key="1">
    <source>
        <dbReference type="ARBA" id="ARBA00022515"/>
    </source>
</evidence>
<keyword evidence="3" id="KW-0238">DNA-binding</keyword>
<organism evidence="5 6">
    <name type="scientific">Dysgonomonas termitidis</name>
    <dbReference type="NCBI Taxonomy" id="1516126"/>
    <lineage>
        <taxon>Bacteria</taxon>
        <taxon>Pseudomonadati</taxon>
        <taxon>Bacteroidota</taxon>
        <taxon>Bacteroidia</taxon>
        <taxon>Bacteroidales</taxon>
        <taxon>Dysgonomonadaceae</taxon>
        <taxon>Dysgonomonas</taxon>
    </lineage>
</organism>
<keyword evidence="6" id="KW-1185">Reference proteome</keyword>
<name>A0ABV9L3V2_9BACT</name>
<keyword evidence="2" id="KW-0235">DNA replication</keyword>
<comment type="caution">
    <text evidence="5">The sequence shown here is derived from an EMBL/GenBank/DDBJ whole genome shotgun (WGS) entry which is preliminary data.</text>
</comment>
<gene>
    <name evidence="5" type="ORF">ACFO6W_26200</name>
</gene>